<dbReference type="RefSeq" id="WP_279241075.1">
    <property type="nucleotide sequence ID" value="NZ_CP036501.1"/>
</dbReference>
<proteinExistence type="predicted"/>
<sequence>MKVSFNELHSLSWKAFIGLGFSDGQATDAADMLCWMESFGLDGVKTLKEALEQYSLEHPYSPPDILYKDTDITVLDAHNVSVLACSHLPLELAFTQARARGFSVLKIRQCRQRQLVMGYLARLANRGMNVTAFWRNSQTPLTEQVIGFRASSTVPSIRIYAVSELPDENKANTGITVVMANHVDLLPTMRSEYEYDLLARHDESDLLEVRSKTERDGITVDTALWEQLQGLAKLTLVASTSSSRLGAGPAD</sequence>
<dbReference type="InterPro" id="IPR022201">
    <property type="entry name" value="DUF3726"/>
</dbReference>
<evidence type="ECO:0000313" key="1">
    <source>
        <dbReference type="EMBL" id="UZP74617.1"/>
    </source>
</evidence>
<evidence type="ECO:0000313" key="2">
    <source>
        <dbReference type="Proteomes" id="UP001317963"/>
    </source>
</evidence>
<reference evidence="1 2" key="1">
    <citation type="submission" date="2019-02" db="EMBL/GenBank/DDBJ databases">
        <title>Halieaceae_genomes.</title>
        <authorList>
            <person name="Li S.-H."/>
        </authorList>
    </citation>
    <scope>NUCLEOTIDE SEQUENCE [LARGE SCALE GENOMIC DNA]</scope>
    <source>
        <strain evidence="1 2">JH123</strain>
    </source>
</reference>
<dbReference type="SUPFAM" id="SSF89733">
    <property type="entry name" value="L-sulfolactate dehydrogenase-like"/>
    <property type="match status" value="1"/>
</dbReference>
<dbReference type="Pfam" id="PF12525">
    <property type="entry name" value="DUF3726"/>
    <property type="match status" value="1"/>
</dbReference>
<dbReference type="Proteomes" id="UP001317963">
    <property type="component" value="Chromosome"/>
</dbReference>
<name>A0ABY6Q7H6_9GAMM</name>
<dbReference type="EMBL" id="CP036501">
    <property type="protein sequence ID" value="UZP74617.1"/>
    <property type="molecule type" value="Genomic_DNA"/>
</dbReference>
<protein>
    <submittedName>
        <fullName evidence="1">DUF3726 domain-containing protein</fullName>
    </submittedName>
</protein>
<keyword evidence="2" id="KW-1185">Reference proteome</keyword>
<organism evidence="1 2">
    <name type="scientific">Candidatus Paraluminiphilus aquimaris</name>
    <dbReference type="NCBI Taxonomy" id="2518994"/>
    <lineage>
        <taxon>Bacteria</taxon>
        <taxon>Pseudomonadati</taxon>
        <taxon>Pseudomonadota</taxon>
        <taxon>Gammaproteobacteria</taxon>
        <taxon>Cellvibrionales</taxon>
        <taxon>Halieaceae</taxon>
        <taxon>Candidatus Paraluminiphilus</taxon>
    </lineage>
</organism>
<dbReference type="InterPro" id="IPR036111">
    <property type="entry name" value="Mal/L-sulfo/L-lacto_DH-like_sf"/>
</dbReference>
<accession>A0ABY6Q7H6</accession>
<gene>
    <name evidence="1" type="ORF">E0F26_07640</name>
</gene>